<feature type="domain" description="Tyrosine-protein phosphatase" evidence="13">
    <location>
        <begin position="59"/>
        <end position="206"/>
    </location>
</feature>
<dbReference type="InterPro" id="IPR020422">
    <property type="entry name" value="TYR_PHOSPHATASE_DUAL_dom"/>
</dbReference>
<evidence type="ECO:0000256" key="7">
    <source>
        <dbReference type="ARBA" id="ARBA00023209"/>
    </source>
</evidence>
<evidence type="ECO:0000256" key="9">
    <source>
        <dbReference type="ARBA" id="ARBA00024192"/>
    </source>
</evidence>
<dbReference type="InterPro" id="IPR000340">
    <property type="entry name" value="Dual-sp_phosphatase_cat-dom"/>
</dbReference>
<evidence type="ECO:0000256" key="10">
    <source>
        <dbReference type="ARBA" id="ARBA00024224"/>
    </source>
</evidence>
<comment type="function">
    <text evidence="12">Exhibits phosphatidylglycerophosphate phosphatase activity. Involved in root growth and columella cells organization. May possess protein phosphatase activity.</text>
</comment>
<dbReference type="SUPFAM" id="SSF52799">
    <property type="entry name" value="(Phosphotyrosine protein) phosphatases II"/>
    <property type="match status" value="1"/>
</dbReference>
<dbReference type="InterPro" id="IPR016130">
    <property type="entry name" value="Tyr_Pase_AS"/>
</dbReference>
<evidence type="ECO:0000313" key="15">
    <source>
        <dbReference type="EMBL" id="KAF9603184.1"/>
    </source>
</evidence>
<dbReference type="FunFam" id="3.90.190.10:FF:000051">
    <property type="entry name" value="Dual specificity phosphatase domain protein"/>
    <property type="match status" value="1"/>
</dbReference>
<reference evidence="15 16" key="1">
    <citation type="submission" date="2020-10" db="EMBL/GenBank/DDBJ databases">
        <title>The Coptis chinensis genome and diversification of protoberbering-type alkaloids.</title>
        <authorList>
            <person name="Wang B."/>
            <person name="Shu S."/>
            <person name="Song C."/>
            <person name="Liu Y."/>
        </authorList>
    </citation>
    <scope>NUCLEOTIDE SEQUENCE [LARGE SCALE GENOMIC DNA]</scope>
    <source>
        <strain evidence="15">HL-2020</strain>
        <tissue evidence="15">Leaf</tissue>
    </source>
</reference>
<gene>
    <name evidence="15" type="ORF">IFM89_034517</name>
</gene>
<keyword evidence="3" id="KW-0444">Lipid biosynthesis</keyword>
<dbReference type="PANTHER" id="PTHR46274">
    <property type="entry name" value="PHOSPHATIDYLINOSITOL PHOSPHATASE"/>
    <property type="match status" value="1"/>
</dbReference>
<name>A0A835HRC8_9MAGN</name>
<comment type="catalytic activity">
    <reaction evidence="11">
        <text>a 1,2-diacyl-sn-glycero-3-phospho-(1'-sn-glycero-3'-phosphate) + H2O = a 1,2-diacyl-sn-glycero-3-phospho-(1'-sn-glycerol) + phosphate</text>
        <dbReference type="Rhea" id="RHEA:33751"/>
        <dbReference type="ChEBI" id="CHEBI:15377"/>
        <dbReference type="ChEBI" id="CHEBI:43474"/>
        <dbReference type="ChEBI" id="CHEBI:60110"/>
        <dbReference type="ChEBI" id="CHEBI:64716"/>
        <dbReference type="EC" id="3.1.3.27"/>
    </reaction>
    <physiologicalReaction direction="left-to-right" evidence="11">
        <dbReference type="Rhea" id="RHEA:33752"/>
    </physiologicalReaction>
</comment>
<accession>A0A835HRC8</accession>
<dbReference type="GO" id="GO:0004721">
    <property type="term" value="F:phosphoprotein phosphatase activity"/>
    <property type="evidence" value="ECO:0007669"/>
    <property type="project" value="UniProtKB-KW"/>
</dbReference>
<dbReference type="PROSITE" id="PS50054">
    <property type="entry name" value="TYR_PHOSPHATASE_DUAL"/>
    <property type="match status" value="1"/>
</dbReference>
<feature type="domain" description="Tyrosine specific protein phosphatases" evidence="14">
    <location>
        <begin position="127"/>
        <end position="195"/>
    </location>
</feature>
<dbReference type="GO" id="GO:0008962">
    <property type="term" value="F:phosphatidylglycerophosphatase activity"/>
    <property type="evidence" value="ECO:0007669"/>
    <property type="project" value="UniProtKB-EC"/>
</dbReference>
<dbReference type="InterPro" id="IPR044596">
    <property type="entry name" value="PTPMT1-like"/>
</dbReference>
<evidence type="ECO:0000256" key="1">
    <source>
        <dbReference type="ARBA" id="ARBA00005189"/>
    </source>
</evidence>
<evidence type="ECO:0000256" key="11">
    <source>
        <dbReference type="ARBA" id="ARBA00050944"/>
    </source>
</evidence>
<evidence type="ECO:0000259" key="14">
    <source>
        <dbReference type="PROSITE" id="PS50056"/>
    </source>
</evidence>
<evidence type="ECO:0000256" key="2">
    <source>
        <dbReference type="ARBA" id="ARBA00008601"/>
    </source>
</evidence>
<dbReference type="EMBL" id="JADFTS010000006">
    <property type="protein sequence ID" value="KAF9603184.1"/>
    <property type="molecule type" value="Genomic_DNA"/>
</dbReference>
<dbReference type="SMART" id="SM00195">
    <property type="entry name" value="DSPc"/>
    <property type="match status" value="1"/>
</dbReference>
<comment type="pathway">
    <text evidence="9">Phospholipid metabolism; phosphatidylglycerol biosynthesis; phosphatidylglycerol from CDP-diacylglycerol: step 2/2.</text>
</comment>
<evidence type="ECO:0000256" key="12">
    <source>
        <dbReference type="ARBA" id="ARBA00053902"/>
    </source>
</evidence>
<dbReference type="PANTHER" id="PTHR46274:SF9">
    <property type="entry name" value="PHOSPHATIDYLGLYCEROPHOSPHATE PHOSPHATASE PTPMT1"/>
    <property type="match status" value="1"/>
</dbReference>
<evidence type="ECO:0000313" key="16">
    <source>
        <dbReference type="Proteomes" id="UP000631114"/>
    </source>
</evidence>
<dbReference type="InterPro" id="IPR029021">
    <property type="entry name" value="Prot-tyrosine_phosphatase-like"/>
</dbReference>
<evidence type="ECO:0000256" key="8">
    <source>
        <dbReference type="ARBA" id="ARBA00023264"/>
    </source>
</evidence>
<keyword evidence="7" id="KW-0594">Phospholipid biosynthesis</keyword>
<evidence type="ECO:0000259" key="13">
    <source>
        <dbReference type="PROSITE" id="PS50054"/>
    </source>
</evidence>
<comment type="similarity">
    <text evidence="2">Belongs to the protein-tyrosine phosphatase family. Non-receptor class dual specificity subfamily.</text>
</comment>
<evidence type="ECO:0000256" key="4">
    <source>
        <dbReference type="ARBA" id="ARBA00022801"/>
    </source>
</evidence>
<dbReference type="GO" id="GO:0008654">
    <property type="term" value="P:phospholipid biosynthetic process"/>
    <property type="evidence" value="ECO:0007669"/>
    <property type="project" value="UniProtKB-KW"/>
</dbReference>
<proteinExistence type="inferred from homology"/>
<keyword evidence="4" id="KW-0378">Hydrolase</keyword>
<dbReference type="Proteomes" id="UP000631114">
    <property type="component" value="Unassembled WGS sequence"/>
</dbReference>
<dbReference type="InterPro" id="IPR000387">
    <property type="entry name" value="Tyr_Pase_dom"/>
</dbReference>
<evidence type="ECO:0000256" key="3">
    <source>
        <dbReference type="ARBA" id="ARBA00022516"/>
    </source>
</evidence>
<organism evidence="15 16">
    <name type="scientific">Coptis chinensis</name>
    <dbReference type="NCBI Taxonomy" id="261450"/>
    <lineage>
        <taxon>Eukaryota</taxon>
        <taxon>Viridiplantae</taxon>
        <taxon>Streptophyta</taxon>
        <taxon>Embryophyta</taxon>
        <taxon>Tracheophyta</taxon>
        <taxon>Spermatophyta</taxon>
        <taxon>Magnoliopsida</taxon>
        <taxon>Ranunculales</taxon>
        <taxon>Ranunculaceae</taxon>
        <taxon>Coptidoideae</taxon>
        <taxon>Coptis</taxon>
    </lineage>
</organism>
<dbReference type="PROSITE" id="PS00383">
    <property type="entry name" value="TYR_PHOSPHATASE_1"/>
    <property type="match status" value="1"/>
</dbReference>
<dbReference type="AlphaFoldDB" id="A0A835HRC8"/>
<keyword evidence="5" id="KW-0904">Protein phosphatase</keyword>
<keyword evidence="16" id="KW-1185">Reference proteome</keyword>
<dbReference type="PROSITE" id="PS50056">
    <property type="entry name" value="TYR_PHOSPHATASE_2"/>
    <property type="match status" value="1"/>
</dbReference>
<dbReference type="Gene3D" id="3.90.190.10">
    <property type="entry name" value="Protein tyrosine phosphatase superfamily"/>
    <property type="match status" value="1"/>
</dbReference>
<sequence>MHIEELNERGGEEEVVVSSNNKKVVVVKRALVGAGARVLFYPTLLYNVLRNKIQSEFRWWDAVDEFLLLGAVPFPTDVPRLKQLGVCGVVTLNEPYETLVPTTLYSAHDIDHLVIPTRDYLFAPSYGDICQAVDFINKNTSNGKKTYVHCKAGRGRSTTIVLCYLVQYKHMTPEVAYEYVRSIRSRVLLASAQWKAVQQFYCLQGRSTRRPLQLSIRMPSQSDSSDLHTSVSSAQCDKEAVSDSTVMVLTRLNPSHFSIRSSGFSTRRDLAVFDDNSVVIITESDLDGYDDSSHNCGIVGNEICAAEVSIVYKFQFASQAALARISGLGLRYIVPQKISGEKLGSNSSCSVGADKLGGVGVDIHVY</sequence>
<dbReference type="CDD" id="cd14524">
    <property type="entry name" value="PTPMT1"/>
    <property type="match status" value="1"/>
</dbReference>
<keyword evidence="6" id="KW-0443">Lipid metabolism</keyword>
<dbReference type="GO" id="GO:0048364">
    <property type="term" value="P:root development"/>
    <property type="evidence" value="ECO:0007669"/>
    <property type="project" value="UniProtKB-ARBA"/>
</dbReference>
<protein>
    <recommendedName>
        <fullName evidence="10">phosphatidylglycerophosphatase</fullName>
        <ecNumber evidence="10">3.1.3.27</ecNumber>
    </recommendedName>
</protein>
<comment type="caution">
    <text evidence="15">The sequence shown here is derived from an EMBL/GenBank/DDBJ whole genome shotgun (WGS) entry which is preliminary data.</text>
</comment>
<dbReference type="Pfam" id="PF00782">
    <property type="entry name" value="DSPc"/>
    <property type="match status" value="1"/>
</dbReference>
<keyword evidence="8" id="KW-1208">Phospholipid metabolism</keyword>
<evidence type="ECO:0000256" key="5">
    <source>
        <dbReference type="ARBA" id="ARBA00022912"/>
    </source>
</evidence>
<comment type="pathway">
    <text evidence="1">Lipid metabolism.</text>
</comment>
<dbReference type="EC" id="3.1.3.27" evidence="10"/>
<evidence type="ECO:0000256" key="6">
    <source>
        <dbReference type="ARBA" id="ARBA00023098"/>
    </source>
</evidence>
<dbReference type="OrthoDB" id="273181at2759"/>